<organism evidence="8 9">
    <name type="scientific">Coemansia spiralis</name>
    <dbReference type="NCBI Taxonomy" id="417178"/>
    <lineage>
        <taxon>Eukaryota</taxon>
        <taxon>Fungi</taxon>
        <taxon>Fungi incertae sedis</taxon>
        <taxon>Zoopagomycota</taxon>
        <taxon>Kickxellomycotina</taxon>
        <taxon>Kickxellomycetes</taxon>
        <taxon>Kickxellales</taxon>
        <taxon>Kickxellaceae</taxon>
        <taxon>Coemansia</taxon>
    </lineage>
</organism>
<dbReference type="OrthoDB" id="10264738at2759"/>
<evidence type="ECO:0000313" key="8">
    <source>
        <dbReference type="EMBL" id="KAJ2675526.1"/>
    </source>
</evidence>
<keyword evidence="4 5" id="KW-0904">Protein phosphatase</keyword>
<dbReference type="PROSITE" id="PS01032">
    <property type="entry name" value="PPM_1"/>
    <property type="match status" value="1"/>
</dbReference>
<dbReference type="SMART" id="SM00332">
    <property type="entry name" value="PP2Cc"/>
    <property type="match status" value="1"/>
</dbReference>
<gene>
    <name evidence="8" type="primary">MgPP2CL-1</name>
    <name evidence="8" type="ORF">GGI25_003943</name>
</gene>
<keyword evidence="3 5" id="KW-0378">Hydrolase</keyword>
<feature type="compositionally biased region" description="Basic and acidic residues" evidence="6">
    <location>
        <begin position="1"/>
        <end position="10"/>
    </location>
</feature>
<dbReference type="PANTHER" id="PTHR13832">
    <property type="entry name" value="PROTEIN PHOSPHATASE 2C"/>
    <property type="match status" value="1"/>
</dbReference>
<feature type="compositionally biased region" description="Acidic residues" evidence="6">
    <location>
        <begin position="81"/>
        <end position="90"/>
    </location>
</feature>
<evidence type="ECO:0000313" key="9">
    <source>
        <dbReference type="Proteomes" id="UP001151518"/>
    </source>
</evidence>
<dbReference type="Pfam" id="PF00481">
    <property type="entry name" value="PP2C"/>
    <property type="match status" value="1"/>
</dbReference>
<dbReference type="PANTHER" id="PTHR13832:SF837">
    <property type="entry name" value="PROTEIN PHOSPHATASE 2C-LIKE DOMAIN-CONTAINING PROTEIN 1"/>
    <property type="match status" value="1"/>
</dbReference>
<evidence type="ECO:0000256" key="3">
    <source>
        <dbReference type="ARBA" id="ARBA00022801"/>
    </source>
</evidence>
<dbReference type="InterPro" id="IPR015655">
    <property type="entry name" value="PP2C"/>
</dbReference>
<dbReference type="GO" id="GO:0004722">
    <property type="term" value="F:protein serine/threonine phosphatase activity"/>
    <property type="evidence" value="ECO:0007669"/>
    <property type="project" value="UniProtKB-EC"/>
</dbReference>
<evidence type="ECO:0000256" key="2">
    <source>
        <dbReference type="ARBA" id="ARBA00022723"/>
    </source>
</evidence>
<feature type="compositionally biased region" description="Low complexity" evidence="6">
    <location>
        <begin position="96"/>
        <end position="107"/>
    </location>
</feature>
<evidence type="ECO:0000259" key="7">
    <source>
        <dbReference type="PROSITE" id="PS51746"/>
    </source>
</evidence>
<dbReference type="SUPFAM" id="SSF81606">
    <property type="entry name" value="PP2C-like"/>
    <property type="match status" value="1"/>
</dbReference>
<dbReference type="PROSITE" id="PS51746">
    <property type="entry name" value="PPM_2"/>
    <property type="match status" value="1"/>
</dbReference>
<feature type="region of interest" description="Disordered" evidence="6">
    <location>
        <begin position="1"/>
        <end position="137"/>
    </location>
</feature>
<evidence type="ECO:0000256" key="5">
    <source>
        <dbReference type="RuleBase" id="RU003465"/>
    </source>
</evidence>
<keyword evidence="2" id="KW-0479">Metal-binding</keyword>
<reference evidence="8" key="1">
    <citation type="submission" date="2022-07" db="EMBL/GenBank/DDBJ databases">
        <title>Phylogenomic reconstructions and comparative analyses of Kickxellomycotina fungi.</title>
        <authorList>
            <person name="Reynolds N.K."/>
            <person name="Stajich J.E."/>
            <person name="Barry K."/>
            <person name="Grigoriev I.V."/>
            <person name="Crous P."/>
            <person name="Smith M.E."/>
        </authorList>
    </citation>
    <scope>NUCLEOTIDE SEQUENCE</scope>
    <source>
        <strain evidence="8">NRRL 3115</strain>
    </source>
</reference>
<dbReference type="InterPro" id="IPR000222">
    <property type="entry name" value="PP2C_BS"/>
</dbReference>
<dbReference type="EC" id="3.1.3.16" evidence="8"/>
<comment type="caution">
    <text evidence="8">The sequence shown here is derived from an EMBL/GenBank/DDBJ whole genome shotgun (WGS) entry which is preliminary data.</text>
</comment>
<feature type="compositionally biased region" description="Basic and acidic residues" evidence="6">
    <location>
        <begin position="127"/>
        <end position="136"/>
    </location>
</feature>
<evidence type="ECO:0000256" key="1">
    <source>
        <dbReference type="ARBA" id="ARBA00006702"/>
    </source>
</evidence>
<sequence>MADSHDKTSELSESTTSNIGAEHTDIMRTSESATNGPGSQESKAVLPKTKQHDVVQAPAVSADANTSSLASYIVSSADDGSPTDDDDDDFSGPMPSTATFSNTTTSSIQLPPRLQRSSIPPPIDTENASKDADSSLRSKLLSTLSPTALDAENLEAKTLEASDMPDGISPLVFGDAGEGSERIESASTHCAHVGVSFSKNRRYRRTMEDAHLHIFDFDGVKGQSFLAIFDGHAGKQAAQWCSENFVGIFLDLKKEAPLMPIPELLNKAFVEADRRLATDVKTHSGCTAVVAFLQVKEVAKEDGTKFERILFCANVGDARAVLSRGGAAARLTYDHKGDDTHEIERIFESGGYVFNGRVNGVLAVTRALGDSSLKQFVIGNPFTTETKIKDDDDLLILACDGLWDVCTDQEAVDLVRSDMDPAHASQVLLDHALSNESTDNITTMVFRLPPVP</sequence>
<dbReference type="AlphaFoldDB" id="A0A9W8G756"/>
<name>A0A9W8G756_9FUNG</name>
<dbReference type="GO" id="GO:0046872">
    <property type="term" value="F:metal ion binding"/>
    <property type="evidence" value="ECO:0007669"/>
    <property type="project" value="UniProtKB-KW"/>
</dbReference>
<dbReference type="Proteomes" id="UP001151518">
    <property type="component" value="Unassembled WGS sequence"/>
</dbReference>
<dbReference type="Gene3D" id="3.60.40.10">
    <property type="entry name" value="PPM-type phosphatase domain"/>
    <property type="match status" value="1"/>
</dbReference>
<evidence type="ECO:0000256" key="6">
    <source>
        <dbReference type="SAM" id="MobiDB-lite"/>
    </source>
</evidence>
<accession>A0A9W8G756</accession>
<feature type="compositionally biased region" description="Polar residues" evidence="6">
    <location>
        <begin position="29"/>
        <end position="42"/>
    </location>
</feature>
<dbReference type="InterPro" id="IPR036457">
    <property type="entry name" value="PPM-type-like_dom_sf"/>
</dbReference>
<comment type="similarity">
    <text evidence="1 5">Belongs to the PP2C family.</text>
</comment>
<dbReference type="EMBL" id="JANBTW010000047">
    <property type="protein sequence ID" value="KAJ2675526.1"/>
    <property type="molecule type" value="Genomic_DNA"/>
</dbReference>
<evidence type="ECO:0000256" key="4">
    <source>
        <dbReference type="ARBA" id="ARBA00022912"/>
    </source>
</evidence>
<dbReference type="CDD" id="cd00143">
    <property type="entry name" value="PP2Cc"/>
    <property type="match status" value="1"/>
</dbReference>
<dbReference type="InterPro" id="IPR001932">
    <property type="entry name" value="PPM-type_phosphatase-like_dom"/>
</dbReference>
<feature type="compositionally biased region" description="Polar residues" evidence="6">
    <location>
        <begin position="63"/>
        <end position="74"/>
    </location>
</feature>
<proteinExistence type="inferred from homology"/>
<feature type="domain" description="PPM-type phosphatase" evidence="7">
    <location>
        <begin position="194"/>
        <end position="448"/>
    </location>
</feature>
<protein>
    <submittedName>
        <fullName evidence="8">Phosphatase 2C</fullName>
        <ecNumber evidence="8">3.1.3.16</ecNumber>
    </submittedName>
</protein>